<reference evidence="5 6" key="1">
    <citation type="submission" date="2016-03" db="EMBL/GenBank/DDBJ databases">
        <title>Microsymbionts genomes from the relict species Vavilovia formosa (Stev.) Fed.</title>
        <authorList>
            <person name="Kopat V."/>
            <person name="Chirak E."/>
            <person name="Kimeklis A."/>
            <person name="Andronov E."/>
        </authorList>
    </citation>
    <scope>NUCLEOTIDE SEQUENCE [LARGE SCALE GENOMIC DNA]</scope>
    <source>
        <strain evidence="5 6">Vaf07</strain>
    </source>
</reference>
<dbReference type="GO" id="GO:0016491">
    <property type="term" value="F:oxidoreductase activity"/>
    <property type="evidence" value="ECO:0007669"/>
    <property type="project" value="UniProtKB-KW"/>
</dbReference>
<evidence type="ECO:0000313" key="5">
    <source>
        <dbReference type="EMBL" id="KZD22485.1"/>
    </source>
</evidence>
<protein>
    <recommendedName>
        <fullName evidence="4">FAD-binding PCMH-type domain-containing protein</fullName>
    </recommendedName>
</protein>
<dbReference type="InterPro" id="IPR016167">
    <property type="entry name" value="FAD-bd_PCMH_sub1"/>
</dbReference>
<dbReference type="InterPro" id="IPR036318">
    <property type="entry name" value="FAD-bd_PCMH-like_sf"/>
</dbReference>
<comment type="caution">
    <text evidence="5">The sequence shown here is derived from an EMBL/GenBank/DDBJ whole genome shotgun (WGS) entry which is preliminary data.</text>
</comment>
<keyword evidence="3" id="KW-0560">Oxidoreductase</keyword>
<organism evidence="5 6">
    <name type="scientific">Tardiphaga robiniae</name>
    <dbReference type="NCBI Taxonomy" id="943830"/>
    <lineage>
        <taxon>Bacteria</taxon>
        <taxon>Pseudomonadati</taxon>
        <taxon>Pseudomonadota</taxon>
        <taxon>Alphaproteobacteria</taxon>
        <taxon>Hyphomicrobiales</taxon>
        <taxon>Nitrobacteraceae</taxon>
        <taxon>Tardiphaga</taxon>
    </lineage>
</organism>
<dbReference type="RefSeq" id="WP_068735267.1">
    <property type="nucleotide sequence ID" value="NZ_LVYV01000023.1"/>
</dbReference>
<evidence type="ECO:0000256" key="1">
    <source>
        <dbReference type="ARBA" id="ARBA00022630"/>
    </source>
</evidence>
<dbReference type="AlphaFoldDB" id="A0A163YRU5"/>
<evidence type="ECO:0000256" key="2">
    <source>
        <dbReference type="ARBA" id="ARBA00022827"/>
    </source>
</evidence>
<proteinExistence type="predicted"/>
<gene>
    <name evidence="5" type="ORF">A4A58_10725</name>
</gene>
<dbReference type="SUPFAM" id="SSF56176">
    <property type="entry name" value="FAD-binding/transporter-associated domain-like"/>
    <property type="match status" value="1"/>
</dbReference>
<dbReference type="EMBL" id="LVYV01000023">
    <property type="protein sequence ID" value="KZD22485.1"/>
    <property type="molecule type" value="Genomic_DNA"/>
</dbReference>
<dbReference type="InterPro" id="IPR036683">
    <property type="entry name" value="CO_DH_flav_C_dom_sf"/>
</dbReference>
<dbReference type="InterPro" id="IPR005107">
    <property type="entry name" value="CO_DH_flav_C"/>
</dbReference>
<accession>A0A163YRU5</accession>
<dbReference type="PROSITE" id="PS51387">
    <property type="entry name" value="FAD_PCMH"/>
    <property type="match status" value="1"/>
</dbReference>
<dbReference type="Proteomes" id="UP000076574">
    <property type="component" value="Unassembled WGS sequence"/>
</dbReference>
<keyword evidence="6" id="KW-1185">Reference proteome</keyword>
<dbReference type="InterPro" id="IPR016169">
    <property type="entry name" value="FAD-bd_PCMH_sub2"/>
</dbReference>
<evidence type="ECO:0000256" key="3">
    <source>
        <dbReference type="ARBA" id="ARBA00023002"/>
    </source>
</evidence>
<evidence type="ECO:0000313" key="6">
    <source>
        <dbReference type="Proteomes" id="UP000076574"/>
    </source>
</evidence>
<dbReference type="Gene3D" id="3.30.43.10">
    <property type="entry name" value="Uridine Diphospho-n-acetylenolpyruvylglucosamine Reductase, domain 2"/>
    <property type="match status" value="1"/>
</dbReference>
<dbReference type="PANTHER" id="PTHR42659:SF2">
    <property type="entry name" value="XANTHINE DEHYDROGENASE SUBUNIT C-RELATED"/>
    <property type="match status" value="1"/>
</dbReference>
<sequence length="292" mass="30890">MKLPPLDYICPATLTEAIAALAAYGGNAKVIAGGQSLVPMLAFRLAAPSVLVDIGRLPDLKNISISADGIDFGALVTWRDIERDARLAQAHPLLAAAIAHVAHYQIRNRGTVGGSMAHADPAAEMPGIAVTCDAMLTIVGPTGTRIVRANEFITGGLSTVLGADEILTSIRLPLWKKARRWAFEEFARRRGDFALAGVAAFYDIDAQGLAYNAHIGLIGVADRPMRLPGVEAILDGRRIDADVILQAAAVARDAVDPADDIHAEAAYRRDLLGVLLERALARAADIVLPEAA</sequence>
<dbReference type="STRING" id="943830.A4A58_10725"/>
<evidence type="ECO:0000259" key="4">
    <source>
        <dbReference type="PROSITE" id="PS51387"/>
    </source>
</evidence>
<dbReference type="Pfam" id="PF00941">
    <property type="entry name" value="FAD_binding_5"/>
    <property type="match status" value="1"/>
</dbReference>
<dbReference type="InterPro" id="IPR016166">
    <property type="entry name" value="FAD-bd_PCMH"/>
</dbReference>
<dbReference type="InterPro" id="IPR002346">
    <property type="entry name" value="Mopterin_DH_FAD-bd"/>
</dbReference>
<dbReference type="Gene3D" id="3.30.390.50">
    <property type="entry name" value="CO dehydrogenase flavoprotein, C-terminal domain"/>
    <property type="match status" value="1"/>
</dbReference>
<dbReference type="SMART" id="SM01092">
    <property type="entry name" value="CO_deh_flav_C"/>
    <property type="match status" value="1"/>
</dbReference>
<name>A0A163YRU5_9BRAD</name>
<dbReference type="Pfam" id="PF03450">
    <property type="entry name" value="CO_deh_flav_C"/>
    <property type="match status" value="1"/>
</dbReference>
<dbReference type="SUPFAM" id="SSF55447">
    <property type="entry name" value="CO dehydrogenase flavoprotein C-terminal domain-like"/>
    <property type="match status" value="1"/>
</dbReference>
<keyword evidence="2" id="KW-0274">FAD</keyword>
<dbReference type="OrthoDB" id="9793944at2"/>
<dbReference type="GO" id="GO:0071949">
    <property type="term" value="F:FAD binding"/>
    <property type="evidence" value="ECO:0007669"/>
    <property type="project" value="InterPro"/>
</dbReference>
<feature type="domain" description="FAD-binding PCMH-type" evidence="4">
    <location>
        <begin position="1"/>
        <end position="177"/>
    </location>
</feature>
<dbReference type="Gene3D" id="3.30.465.10">
    <property type="match status" value="1"/>
</dbReference>
<dbReference type="PANTHER" id="PTHR42659">
    <property type="entry name" value="XANTHINE DEHYDROGENASE SUBUNIT C-RELATED"/>
    <property type="match status" value="1"/>
</dbReference>
<keyword evidence="1" id="KW-0285">Flavoprotein</keyword>
<dbReference type="InterPro" id="IPR051312">
    <property type="entry name" value="Diverse_Substr_Oxidored"/>
</dbReference>